<organism evidence="11 12">
    <name type="scientific">Trichomalopsis sarcophagae</name>
    <dbReference type="NCBI Taxonomy" id="543379"/>
    <lineage>
        <taxon>Eukaryota</taxon>
        <taxon>Metazoa</taxon>
        <taxon>Ecdysozoa</taxon>
        <taxon>Arthropoda</taxon>
        <taxon>Hexapoda</taxon>
        <taxon>Insecta</taxon>
        <taxon>Pterygota</taxon>
        <taxon>Neoptera</taxon>
        <taxon>Endopterygota</taxon>
        <taxon>Hymenoptera</taxon>
        <taxon>Apocrita</taxon>
        <taxon>Proctotrupomorpha</taxon>
        <taxon>Chalcidoidea</taxon>
        <taxon>Pteromalidae</taxon>
        <taxon>Pteromalinae</taxon>
        <taxon>Trichomalopsis</taxon>
    </lineage>
</organism>
<dbReference type="GO" id="GO:0007165">
    <property type="term" value="P:signal transduction"/>
    <property type="evidence" value="ECO:0007669"/>
    <property type="project" value="UniProtKB-KW"/>
</dbReference>
<dbReference type="OrthoDB" id="7540137at2759"/>
<dbReference type="PANTHER" id="PTHR21137">
    <property type="entry name" value="ODORANT RECEPTOR"/>
    <property type="match status" value="1"/>
</dbReference>
<evidence type="ECO:0000256" key="7">
    <source>
        <dbReference type="ARBA" id="ARBA00023136"/>
    </source>
</evidence>
<comment type="similarity">
    <text evidence="10">Belongs to the insect chemoreceptor superfamily. Heteromeric odorant receptor channel (TC 1.A.69) family.</text>
</comment>
<keyword evidence="3 10" id="KW-0716">Sensory transduction</keyword>
<keyword evidence="4 10" id="KW-0812">Transmembrane</keyword>
<evidence type="ECO:0000256" key="8">
    <source>
        <dbReference type="ARBA" id="ARBA00023170"/>
    </source>
</evidence>
<comment type="caution">
    <text evidence="10">Lacks conserved residue(s) required for the propagation of feature annotation.</text>
</comment>
<feature type="transmembrane region" description="Helical" evidence="10">
    <location>
        <begin position="125"/>
        <end position="143"/>
    </location>
</feature>
<proteinExistence type="inferred from homology"/>
<keyword evidence="7 10" id="KW-0472">Membrane</keyword>
<reference evidence="11 12" key="1">
    <citation type="journal article" date="2017" name="Curr. Biol.">
        <title>The Evolution of Venom by Co-option of Single-Copy Genes.</title>
        <authorList>
            <person name="Martinson E.O."/>
            <person name="Mrinalini"/>
            <person name="Kelkar Y.D."/>
            <person name="Chang C.H."/>
            <person name="Werren J.H."/>
        </authorList>
    </citation>
    <scope>NUCLEOTIDE SEQUENCE [LARGE SCALE GENOMIC DNA]</scope>
    <source>
        <strain evidence="11 12">Alberta</strain>
        <tissue evidence="11">Whole body</tissue>
    </source>
</reference>
<evidence type="ECO:0000256" key="9">
    <source>
        <dbReference type="ARBA" id="ARBA00023224"/>
    </source>
</evidence>
<evidence type="ECO:0000313" key="11">
    <source>
        <dbReference type="EMBL" id="OXU24808.1"/>
    </source>
</evidence>
<dbReference type="InterPro" id="IPR004117">
    <property type="entry name" value="7tm6_olfct_rcpt"/>
</dbReference>
<protein>
    <recommendedName>
        <fullName evidence="10">Odorant receptor</fullName>
    </recommendedName>
</protein>
<dbReference type="PANTHER" id="PTHR21137:SF35">
    <property type="entry name" value="ODORANT RECEPTOR 19A-RELATED"/>
    <property type="match status" value="1"/>
</dbReference>
<keyword evidence="5 10" id="KW-0552">Olfaction</keyword>
<keyword evidence="6 10" id="KW-1133">Transmembrane helix</keyword>
<evidence type="ECO:0000256" key="1">
    <source>
        <dbReference type="ARBA" id="ARBA00004651"/>
    </source>
</evidence>
<dbReference type="AlphaFoldDB" id="A0A232F2U7"/>
<evidence type="ECO:0000256" key="4">
    <source>
        <dbReference type="ARBA" id="ARBA00022692"/>
    </source>
</evidence>
<name>A0A232F2U7_9HYME</name>
<evidence type="ECO:0000256" key="6">
    <source>
        <dbReference type="ARBA" id="ARBA00022989"/>
    </source>
</evidence>
<comment type="subcellular location">
    <subcellularLocation>
        <location evidence="1 10">Cell membrane</location>
        <topology evidence="1 10">Multi-pass membrane protein</topology>
    </subcellularLocation>
</comment>
<gene>
    <name evidence="11" type="ORF">TSAR_007682</name>
</gene>
<evidence type="ECO:0000256" key="5">
    <source>
        <dbReference type="ARBA" id="ARBA00022725"/>
    </source>
</evidence>
<accession>A0A232F2U7</accession>
<dbReference type="Pfam" id="PF02949">
    <property type="entry name" value="7tm_6"/>
    <property type="match status" value="1"/>
</dbReference>
<sequence length="457" mass="52440">MRNLPSTIFRNNTFQNKAQKLRGVRDLLPSTVRIYSTMTSKVSPKLVKAPLAYVNEQYLADTEYVVRVAKTLLMPIGIWPRYGDNSSLSNAIIYIRVCLIFCLMLFLLTPHFIWTWFKAEDLRKLMKIIAAQVFSSLAVLKFWTLILNKQDIRYCLEVMENDYRVAESEEDRQIMLKNAKIGRFFTTAYLGLSYGGALPYHIIMPLLQPRVFKSDNTTMIPLPYPSEYVFFIVEDSPLYEIVFVTQILISSIILSTNTGVYSLIACVVMHCCCLFEVTSNRAEKLLRGMKYDKSKISPELGKKLSELIDFHVKAIQYAETMENALNIVMLSEMGGCTIIICFLEYGILQDLEDREYLGMVTYIMLMTSIFVNVFILSYVGDKVKEQSEAIGFSAYSMQWVDLPNEFIMKDLKFVMARANQPTRLTAGKLFDLSLQGFCDVAKTSMAYLNFLRTLEIT</sequence>
<feature type="transmembrane region" description="Helical" evidence="10">
    <location>
        <begin position="181"/>
        <end position="203"/>
    </location>
</feature>
<keyword evidence="12" id="KW-1185">Reference proteome</keyword>
<feature type="transmembrane region" description="Helical" evidence="10">
    <location>
        <begin position="91"/>
        <end position="113"/>
    </location>
</feature>
<keyword evidence="2" id="KW-1003">Cell membrane</keyword>
<dbReference type="STRING" id="543379.A0A232F2U7"/>
<evidence type="ECO:0000313" key="12">
    <source>
        <dbReference type="Proteomes" id="UP000215335"/>
    </source>
</evidence>
<dbReference type="GO" id="GO:0005886">
    <property type="term" value="C:plasma membrane"/>
    <property type="evidence" value="ECO:0007669"/>
    <property type="project" value="UniProtKB-SubCell"/>
</dbReference>
<dbReference type="Proteomes" id="UP000215335">
    <property type="component" value="Unassembled WGS sequence"/>
</dbReference>
<evidence type="ECO:0000256" key="10">
    <source>
        <dbReference type="RuleBase" id="RU351113"/>
    </source>
</evidence>
<feature type="transmembrane region" description="Helical" evidence="10">
    <location>
        <begin position="324"/>
        <end position="347"/>
    </location>
</feature>
<dbReference type="EMBL" id="NNAY01001189">
    <property type="protein sequence ID" value="OXU24808.1"/>
    <property type="molecule type" value="Genomic_DNA"/>
</dbReference>
<evidence type="ECO:0000256" key="3">
    <source>
        <dbReference type="ARBA" id="ARBA00022606"/>
    </source>
</evidence>
<dbReference type="GO" id="GO:0005549">
    <property type="term" value="F:odorant binding"/>
    <property type="evidence" value="ECO:0007669"/>
    <property type="project" value="InterPro"/>
</dbReference>
<keyword evidence="8 10" id="KW-0675">Receptor</keyword>
<dbReference type="GO" id="GO:0004984">
    <property type="term" value="F:olfactory receptor activity"/>
    <property type="evidence" value="ECO:0007669"/>
    <property type="project" value="InterPro"/>
</dbReference>
<feature type="transmembrane region" description="Helical" evidence="10">
    <location>
        <begin position="359"/>
        <end position="379"/>
    </location>
</feature>
<comment type="caution">
    <text evidence="11">The sequence shown here is derived from an EMBL/GenBank/DDBJ whole genome shotgun (WGS) entry which is preliminary data.</text>
</comment>
<keyword evidence="9 10" id="KW-0807">Transducer</keyword>
<evidence type="ECO:0000256" key="2">
    <source>
        <dbReference type="ARBA" id="ARBA00022475"/>
    </source>
</evidence>